<feature type="domain" description="USP" evidence="9">
    <location>
        <begin position="1732"/>
        <end position="2086"/>
    </location>
</feature>
<feature type="compositionally biased region" description="Basic and acidic residues" evidence="8">
    <location>
        <begin position="1107"/>
        <end position="1118"/>
    </location>
</feature>
<evidence type="ECO:0000256" key="8">
    <source>
        <dbReference type="SAM" id="MobiDB-lite"/>
    </source>
</evidence>
<evidence type="ECO:0000259" key="9">
    <source>
        <dbReference type="PROSITE" id="PS50235"/>
    </source>
</evidence>
<feature type="compositionally biased region" description="Polar residues" evidence="8">
    <location>
        <begin position="798"/>
        <end position="808"/>
    </location>
</feature>
<dbReference type="EMBL" id="BSXW01000152">
    <property type="protein sequence ID" value="GMF13335.1"/>
    <property type="molecule type" value="Genomic_DNA"/>
</dbReference>
<comment type="similarity">
    <text evidence="2">Belongs to the peptidase C19 family.</text>
</comment>
<dbReference type="PANTHER" id="PTHR24006:SF758">
    <property type="entry name" value="UBIQUITIN CARBOXYL-TERMINAL HYDROLASE 36"/>
    <property type="match status" value="1"/>
</dbReference>
<reference evidence="10" key="1">
    <citation type="submission" date="2023-04" db="EMBL/GenBank/DDBJ databases">
        <title>Phytophthora lilii NBRC 32176.</title>
        <authorList>
            <person name="Ichikawa N."/>
            <person name="Sato H."/>
            <person name="Tonouchi N."/>
        </authorList>
    </citation>
    <scope>NUCLEOTIDE SEQUENCE</scope>
    <source>
        <strain evidence="10">NBRC 32176</strain>
    </source>
</reference>
<comment type="caution">
    <text evidence="10">The sequence shown here is derived from an EMBL/GenBank/DDBJ whole genome shotgun (WGS) entry which is preliminary data.</text>
</comment>
<dbReference type="GO" id="GO:0004843">
    <property type="term" value="F:cysteine-type deubiquitinase activity"/>
    <property type="evidence" value="ECO:0007669"/>
    <property type="project" value="UniProtKB-EC"/>
</dbReference>
<keyword evidence="6" id="KW-0378">Hydrolase</keyword>
<keyword evidence="5" id="KW-0833">Ubl conjugation pathway</keyword>
<dbReference type="GO" id="GO:0006508">
    <property type="term" value="P:proteolysis"/>
    <property type="evidence" value="ECO:0007669"/>
    <property type="project" value="UniProtKB-KW"/>
</dbReference>
<dbReference type="InterPro" id="IPR028889">
    <property type="entry name" value="USP"/>
</dbReference>
<dbReference type="Gene3D" id="3.90.70.10">
    <property type="entry name" value="Cysteine proteinases"/>
    <property type="match status" value="1"/>
</dbReference>
<name>A0A9W6THD0_9STRA</name>
<keyword evidence="7" id="KW-0788">Thiol protease</keyword>
<dbReference type="PROSITE" id="PS00973">
    <property type="entry name" value="USP_2"/>
    <property type="match status" value="1"/>
</dbReference>
<evidence type="ECO:0000256" key="6">
    <source>
        <dbReference type="ARBA" id="ARBA00022801"/>
    </source>
</evidence>
<dbReference type="InterPro" id="IPR038765">
    <property type="entry name" value="Papain-like_cys_pep_sf"/>
</dbReference>
<dbReference type="InterPro" id="IPR001394">
    <property type="entry name" value="Peptidase_C19_UCH"/>
</dbReference>
<evidence type="ECO:0000256" key="3">
    <source>
        <dbReference type="ARBA" id="ARBA00012759"/>
    </source>
</evidence>
<proteinExistence type="inferred from homology"/>
<dbReference type="GO" id="GO:0016579">
    <property type="term" value="P:protein deubiquitination"/>
    <property type="evidence" value="ECO:0007669"/>
    <property type="project" value="InterPro"/>
</dbReference>
<feature type="compositionally biased region" description="Polar residues" evidence="8">
    <location>
        <begin position="1120"/>
        <end position="1138"/>
    </location>
</feature>
<dbReference type="GO" id="GO:0005829">
    <property type="term" value="C:cytosol"/>
    <property type="evidence" value="ECO:0007669"/>
    <property type="project" value="TreeGrafter"/>
</dbReference>
<dbReference type="FunFam" id="3.90.70.10:FF:000022">
    <property type="entry name" value="Ubiquitin carboxyl-terminal hydrolase 24"/>
    <property type="match status" value="1"/>
</dbReference>
<dbReference type="SUPFAM" id="SSF54001">
    <property type="entry name" value="Cysteine proteinases"/>
    <property type="match status" value="1"/>
</dbReference>
<sequence length="2803" mass="315408">METTRVEAEDLLQVARELRRDFEGTCAAIASELATCDDPSHWLDLLTVLADPQSNEAAELKQRLDEDLLPQVVQLLLGKSFDLGAVERVNAFLQWTLVTGGRSLKEGDISRLSCLARILDAHRRFYLYHGTSNDGTGWNQQEEADQHGDGAENQQPPLQFTVHDSLEYTSRYFLRNLEYWGNVDGFTVFLDVLRSGASFEVLQCILRTLYDVKDHLKPDFLTAYFPKLIDSVRTLIASLEPAEFYALSRESLLEVVQVMELLLVKIQHHVDADVLPSKERDTAKAEVANDAVDERHSDALRAGGVCEQRVQILLLEISLRFFRSISLEKRIYGLTEIVVIITRLYNDQIQEQVEPTAVSLYAVLNFLVEWMHETQLMQELLGEKMHVELIKRSTSLFQFASELECLPTEWIDLVWKCYHTDTGSASDQEECRPIQRRHEAFRSTIHDLLLEMVTFMELPSLIHLVGRIEEVKAKLDANQLSLLAAIAARRFIADETVDKVSATPNAQQPRSLRERILMHLWKVVLPSATSEDFRDEVLLRMHEMFRLEVASLDGCDNGAGTEMTSSVLRCSLVDDFLRICLDNIAQCEKVIISLKLFTQLSSLVAEVGIITPCPFTKSYVRVLLKNTVEYKEYVREALQTSRWLDMDDDERANLPMLKNHVNEVKNRLLALRAAWLLDECGGDRSFTEEKLNKVWELMVMDAFLLDEAALCFQWIELCMNTPLQRRANHSDMENVRWPRTLMPLETTEYLLTTKFSTLPGNCITLSALCCFHSIFRRINISKGSLEIFTTSVSAAGNPSMLPSPTERASSGSSDDDKEESIELMTGQPLMGLDELWQLAVNATDSAVAEEIITLLASFHLGFAPSVRETEIPLQYKMRFLDRCMEFITTAKADAEIHRKHLLSPACNVSDQTISNKLAVDVAIVNRCVDLLRYFLEASQVGDESPAKEVEVMILQKLEREEISLITGDGTRKKAFRLEHLEDRLPYLEIYPSPMKDHHFDPEVAAKLGYRTGRRPSWTFRQQHALLDVITDANEETEVEDTGVTDSVACRNDEDRKASSAVCRSETKLSSLKVDNLMTGSPVKPSMRSPCVRANLRWPQAPSPQRGPDLRPEDIDHALTDFTSGSNHESNTKSVQNSLLPPENAQGKPRLRYGVMSQILANQGVHFDILMELVDWDEGTSQRTWDLLCRLPTNNELLRKMIRLRSVENDSGEVKWSDLLSGSNIHRLLYALRLVEALLIPVEAPTNDDQDFNSGRRQWRERFVRLGGTQHLYDTLLKWPVESPSHMPGKEDSLSNLYARNIQATCLAAVIRVLDYFLHWSRLSFSEKIQLERTSPFDHRLQSSTLPAFIKSLDLPSMLQVVVQLTERFCSRESKAQFSDELAEAVYCGVQMSCSLIRLAPHLTTIVFAPDSSRNNLSSGIVDGRFSRVTLSNWLGSLLVDCSSKATRAQVLGALSDMASDFGAMDAGSPARALFDPLVVSACFVVSEESVSAACNYSGLEELFTFCKVLLGCCGRVRAYKAAGLEPTSEVNDNLAAALINKNIPDRLLRNLQQIVSQRQASTTATRIRATRNHEEGIMGGYLQLLILLASISEKIRVAIMRYKLASLSSCSFRLTDESRQIISFVLRDLLLGGEFTELENSNPPVCKAKPTRELAQRFLLSLVVPQLPKKADGCKATTASNSIGLNDDVLFMLSQLQNYQARVLQTVNLAGRQWNYAPAESFLDPTKSIHHAGLVNPGCICYMNSLVQQLFMMPSFCGGLLALDCSKIADQSSPWKEEVEQLQRLFVSLAFTNYRSSDPTTFAQSHKDMDGNSTDMHIQMDADEFFCLLLDRLEMFIRPKAATQDGEKSASTADGNKDFMARCFGGVLVNQILTEQGNLSEREEKFFALSLEVSKKRHLAESLGLYVQGETLEGENAYFCERVQRKVSATKRVCIKTLPQTLVCHLKRFEFDYDTMEKVKINDYLEFPTELDMFPYTSEALTTSTTGSLGQDAVTKMYDLVGVVVHSGTSDTGHYYSFIKDRHNAENQRWLEFNDEVVREFDVELMGEECYGGEEVAQKWDAIQGTYSPIVQMKRRSAYMLIYEMRSTKELASPVASGPGTLTLSNQVQILATHIMQENARYEGVVNAFDLIYDQFICGLIERVARMSATCDPAVIRQVYQLGCEFMFGIRSLRSKNSAPSTPSPTPAHSSSLPMILHHSTISTHVTLWLSGYRKNAGTDVDERVQFSKWILTETVALPTAKINPTANVLSTVFPQVECQRTWLFDVLFLSAENPELANSCFQVLLAAVSVLARDAAANSVDAEKSLVAFFRESLNLFYSKEPHLDVCDPASGCVLTLSIDTRVAVMRQLCAFFETCVSESIGDVTTDCQKKVVTELCTIRRLFLDKLQFLNHFLLTLQTPYEASDISTSPASNPLPARGISSLAIETRSPTPLRDHDLRLCTFHLETKLLKSLLRTYNQYDQRVTPPLDTTLLLNHTALKNVILFELEEVILPLLTSSIFEIEASSSKCDRLVALLIGILEEVKDTHADRVLAAFGELLDNEEERLRSTKSTEDVSSWVWTVHRHVFSPSRGILESVAYYRDHGSHEYTLLLLQFIVHRASRSSMLQELFRSDTNFRDQVQWIPNWLADHLDCNGKIRAMMNARGIDDHAAEDCNMVSEKVQGVQEVQEIFIEVEKAFGAAVPAYCDDVAGGADLCQDGHLQTDPHSSPSALTTEDVVLEALDLERENQHDVSTKFNSVKRGADSGRCLGQLTGEIGPEHEGIEADARDAPKPDWKLHRSREELSMLLRIDLDIAHNNAREA</sequence>
<dbReference type="Proteomes" id="UP001165083">
    <property type="component" value="Unassembled WGS sequence"/>
</dbReference>
<feature type="region of interest" description="Disordered" evidence="8">
    <location>
        <begin position="1096"/>
        <end position="1145"/>
    </location>
</feature>
<organism evidence="10 11">
    <name type="scientific">Phytophthora lilii</name>
    <dbReference type="NCBI Taxonomy" id="2077276"/>
    <lineage>
        <taxon>Eukaryota</taxon>
        <taxon>Sar</taxon>
        <taxon>Stramenopiles</taxon>
        <taxon>Oomycota</taxon>
        <taxon>Peronosporomycetes</taxon>
        <taxon>Peronosporales</taxon>
        <taxon>Peronosporaceae</taxon>
        <taxon>Phytophthora</taxon>
    </lineage>
</organism>
<dbReference type="OrthoDB" id="289038at2759"/>
<feature type="compositionally biased region" description="Basic and acidic residues" evidence="8">
    <location>
        <begin position="2758"/>
        <end position="2773"/>
    </location>
</feature>
<dbReference type="PANTHER" id="PTHR24006">
    <property type="entry name" value="UBIQUITIN CARBOXYL-TERMINAL HYDROLASE"/>
    <property type="match status" value="1"/>
</dbReference>
<dbReference type="PROSITE" id="PS50235">
    <property type="entry name" value="USP_3"/>
    <property type="match status" value="1"/>
</dbReference>
<feature type="region of interest" description="Disordered" evidence="8">
    <location>
        <begin position="798"/>
        <end position="819"/>
    </location>
</feature>
<dbReference type="Pfam" id="PF00443">
    <property type="entry name" value="UCH"/>
    <property type="match status" value="1"/>
</dbReference>
<evidence type="ECO:0000313" key="10">
    <source>
        <dbReference type="EMBL" id="GMF13335.1"/>
    </source>
</evidence>
<feature type="region of interest" description="Disordered" evidence="8">
    <location>
        <begin position="136"/>
        <end position="156"/>
    </location>
</feature>
<dbReference type="InterPro" id="IPR018200">
    <property type="entry name" value="USP_CS"/>
</dbReference>
<gene>
    <name evidence="10" type="ORF">Plil01_000381600</name>
</gene>
<evidence type="ECO:0000256" key="7">
    <source>
        <dbReference type="ARBA" id="ARBA00022807"/>
    </source>
</evidence>
<evidence type="ECO:0000256" key="2">
    <source>
        <dbReference type="ARBA" id="ARBA00009085"/>
    </source>
</evidence>
<accession>A0A9W6THD0</accession>
<dbReference type="GO" id="GO:0005634">
    <property type="term" value="C:nucleus"/>
    <property type="evidence" value="ECO:0007669"/>
    <property type="project" value="TreeGrafter"/>
</dbReference>
<feature type="region of interest" description="Disordered" evidence="8">
    <location>
        <begin position="2751"/>
        <end position="2773"/>
    </location>
</feature>
<dbReference type="EC" id="3.4.19.12" evidence="3"/>
<protein>
    <recommendedName>
        <fullName evidence="3">ubiquitinyl hydrolase 1</fullName>
        <ecNumber evidence="3">3.4.19.12</ecNumber>
    </recommendedName>
</protein>
<keyword evidence="4" id="KW-0645">Protease</keyword>
<evidence type="ECO:0000313" key="11">
    <source>
        <dbReference type="Proteomes" id="UP001165083"/>
    </source>
</evidence>
<dbReference type="InterPro" id="IPR050164">
    <property type="entry name" value="Peptidase_C19"/>
</dbReference>
<evidence type="ECO:0000256" key="1">
    <source>
        <dbReference type="ARBA" id="ARBA00000707"/>
    </source>
</evidence>
<evidence type="ECO:0000256" key="5">
    <source>
        <dbReference type="ARBA" id="ARBA00022786"/>
    </source>
</evidence>
<comment type="catalytic activity">
    <reaction evidence="1">
        <text>Thiol-dependent hydrolysis of ester, thioester, amide, peptide and isopeptide bonds formed by the C-terminal Gly of ubiquitin (a 76-residue protein attached to proteins as an intracellular targeting signal).</text>
        <dbReference type="EC" id="3.4.19.12"/>
    </reaction>
</comment>
<evidence type="ECO:0000256" key="4">
    <source>
        <dbReference type="ARBA" id="ARBA00022670"/>
    </source>
</evidence>
<keyword evidence="11" id="KW-1185">Reference proteome</keyword>